<protein>
    <submittedName>
        <fullName evidence="2">Uncharacterized protein</fullName>
    </submittedName>
</protein>
<evidence type="ECO:0000313" key="1">
    <source>
        <dbReference type="Proteomes" id="UP000887574"/>
    </source>
</evidence>
<organism evidence="1 2">
    <name type="scientific">Ditylenchus dipsaci</name>
    <dbReference type="NCBI Taxonomy" id="166011"/>
    <lineage>
        <taxon>Eukaryota</taxon>
        <taxon>Metazoa</taxon>
        <taxon>Ecdysozoa</taxon>
        <taxon>Nematoda</taxon>
        <taxon>Chromadorea</taxon>
        <taxon>Rhabditida</taxon>
        <taxon>Tylenchina</taxon>
        <taxon>Tylenchomorpha</taxon>
        <taxon>Sphaerularioidea</taxon>
        <taxon>Anguinidae</taxon>
        <taxon>Anguininae</taxon>
        <taxon>Ditylenchus</taxon>
    </lineage>
</organism>
<evidence type="ECO:0000313" key="2">
    <source>
        <dbReference type="WBParaSite" id="jg24131"/>
    </source>
</evidence>
<keyword evidence="1" id="KW-1185">Reference proteome</keyword>
<dbReference type="AlphaFoldDB" id="A0A915DW64"/>
<sequence>MIYFALIDIFRLSRCRQLIENVFEVAHPSIGIEARPETADWIVKAAFAYTTLSWKRTPIMTQGVWRMIGMKTTDLGFTAQQSTAEYLMSSASTKSRKEAILTRETLVNYLSGSVDWQEKMIEMFSSSLVFMPQFY</sequence>
<dbReference type="Proteomes" id="UP000887574">
    <property type="component" value="Unplaced"/>
</dbReference>
<reference evidence="2" key="1">
    <citation type="submission" date="2022-11" db="UniProtKB">
        <authorList>
            <consortium name="WormBaseParasite"/>
        </authorList>
    </citation>
    <scope>IDENTIFICATION</scope>
</reference>
<dbReference type="WBParaSite" id="jg24131">
    <property type="protein sequence ID" value="jg24131"/>
    <property type="gene ID" value="jg24131"/>
</dbReference>
<name>A0A915DW64_9BILA</name>
<accession>A0A915DW64</accession>
<proteinExistence type="predicted"/>